<protein>
    <submittedName>
        <fullName evidence="1">Uncharacterized protein</fullName>
    </submittedName>
</protein>
<accession>A0A2P2K8C1</accession>
<proteinExistence type="predicted"/>
<name>A0A2P2K8C1_RHIMU</name>
<sequence>MSFCLHLLSGKKFFQIIVDCNTDDNWKLIVEGIRNEVNKMRLTVSRKKNQMKC</sequence>
<organism evidence="1">
    <name type="scientific">Rhizophora mucronata</name>
    <name type="common">Asiatic mangrove</name>
    <dbReference type="NCBI Taxonomy" id="61149"/>
    <lineage>
        <taxon>Eukaryota</taxon>
        <taxon>Viridiplantae</taxon>
        <taxon>Streptophyta</taxon>
        <taxon>Embryophyta</taxon>
        <taxon>Tracheophyta</taxon>
        <taxon>Spermatophyta</taxon>
        <taxon>Magnoliopsida</taxon>
        <taxon>eudicotyledons</taxon>
        <taxon>Gunneridae</taxon>
        <taxon>Pentapetalae</taxon>
        <taxon>rosids</taxon>
        <taxon>fabids</taxon>
        <taxon>Malpighiales</taxon>
        <taxon>Rhizophoraceae</taxon>
        <taxon>Rhizophora</taxon>
    </lineage>
</organism>
<dbReference type="AlphaFoldDB" id="A0A2P2K8C1"/>
<dbReference type="EMBL" id="GGEC01021443">
    <property type="protein sequence ID" value="MBX01927.1"/>
    <property type="molecule type" value="Transcribed_RNA"/>
</dbReference>
<reference evidence="1" key="1">
    <citation type="submission" date="2018-02" db="EMBL/GenBank/DDBJ databases">
        <title>Rhizophora mucronata_Transcriptome.</title>
        <authorList>
            <person name="Meera S.P."/>
            <person name="Sreeshan A."/>
            <person name="Augustine A."/>
        </authorList>
    </citation>
    <scope>NUCLEOTIDE SEQUENCE</scope>
    <source>
        <tissue evidence="1">Leaf</tissue>
    </source>
</reference>
<evidence type="ECO:0000313" key="1">
    <source>
        <dbReference type="EMBL" id="MBX01927.1"/>
    </source>
</evidence>